<evidence type="ECO:0000256" key="2">
    <source>
        <dbReference type="SAM" id="Phobius"/>
    </source>
</evidence>
<dbReference type="RefSeq" id="WP_101652048.1">
    <property type="nucleotide sequence ID" value="NZ_PGVE01000102.1"/>
</dbReference>
<gene>
    <name evidence="3" type="ORF">CVD27_26445</name>
</gene>
<feature type="region of interest" description="Disordered" evidence="1">
    <location>
        <begin position="1"/>
        <end position="47"/>
    </location>
</feature>
<name>A0A2N5H722_9BACI</name>
<evidence type="ECO:0000313" key="3">
    <source>
        <dbReference type="EMBL" id="PLS01304.1"/>
    </source>
</evidence>
<keyword evidence="4" id="KW-1185">Reference proteome</keyword>
<dbReference type="Proteomes" id="UP000234950">
    <property type="component" value="Unassembled WGS sequence"/>
</dbReference>
<dbReference type="GO" id="GO:0042834">
    <property type="term" value="F:peptidoglycan binding"/>
    <property type="evidence" value="ECO:0007669"/>
    <property type="project" value="InterPro"/>
</dbReference>
<evidence type="ECO:0000256" key="1">
    <source>
        <dbReference type="SAM" id="MobiDB-lite"/>
    </source>
</evidence>
<sequence>MDKPNKGNTITIKLNGEPKGYQDEPKKIEDEPSIESTSKTMNIDSNQPESEVFLETAAAQESVDESFDWIIPESSDHDIEEFTIAGNKKSKKPSLPKITTISPNPKKKKDRSIVSILVSAAFAILIGTTIGFVMLKLVITGPSEKTGTGTIPTTIGARNTSVETTGEKTDAVTLDQMTTYVIQGGVFSSKEGAKETSGNVTSKGVPTQLVEMSGKQYLFLGVADSIETAKALGNQYKAEGVEDVFAKPLLLDEKQVSGLNAKDKAFLEKVPSIYETLSVAVSTALVNNSLSEESTKSLTTIEKELTTSGLKNEKVNALKTELTTAAAKVKSFQKSQDTKSLNQAQQHLLNFLSAYYSM</sequence>
<reference evidence="3 4" key="1">
    <citation type="submission" date="2017-11" db="EMBL/GenBank/DDBJ databases">
        <title>Comparitive Functional Genomics of Dry Heat Resistant strains isolated from the Viking Spacecraft.</title>
        <authorList>
            <person name="Seuylemezian A."/>
            <person name="Cooper K."/>
            <person name="Vaishampayan P."/>
        </authorList>
    </citation>
    <scope>NUCLEOTIDE SEQUENCE [LARGE SCALE GENOMIC DNA]</scope>
    <source>
        <strain evidence="3 4">V32-6</strain>
    </source>
</reference>
<organism evidence="3 4">
    <name type="scientific">Neobacillus cucumis</name>
    <dbReference type="NCBI Taxonomy" id="1740721"/>
    <lineage>
        <taxon>Bacteria</taxon>
        <taxon>Bacillati</taxon>
        <taxon>Bacillota</taxon>
        <taxon>Bacilli</taxon>
        <taxon>Bacillales</taxon>
        <taxon>Bacillaceae</taxon>
        <taxon>Neobacillus</taxon>
    </lineage>
</organism>
<feature type="compositionally biased region" description="Polar residues" evidence="1">
    <location>
        <begin position="1"/>
        <end position="12"/>
    </location>
</feature>
<evidence type="ECO:0000313" key="4">
    <source>
        <dbReference type="Proteomes" id="UP000234950"/>
    </source>
</evidence>
<feature type="compositionally biased region" description="Polar residues" evidence="1">
    <location>
        <begin position="34"/>
        <end position="47"/>
    </location>
</feature>
<accession>A0A2N5H722</accession>
<dbReference type="OrthoDB" id="2967208at2"/>
<comment type="caution">
    <text evidence="3">The sequence shown here is derived from an EMBL/GenBank/DDBJ whole genome shotgun (WGS) entry which is preliminary data.</text>
</comment>
<feature type="compositionally biased region" description="Basic and acidic residues" evidence="1">
    <location>
        <begin position="20"/>
        <end position="30"/>
    </location>
</feature>
<protein>
    <recommendedName>
        <fullName evidence="5">SPOR domain-containing protein</fullName>
    </recommendedName>
</protein>
<evidence type="ECO:0008006" key="5">
    <source>
        <dbReference type="Google" id="ProtNLM"/>
    </source>
</evidence>
<dbReference type="AlphaFoldDB" id="A0A2N5H722"/>
<dbReference type="InterPro" id="IPR036680">
    <property type="entry name" value="SPOR-like_sf"/>
</dbReference>
<proteinExistence type="predicted"/>
<keyword evidence="2" id="KW-0812">Transmembrane</keyword>
<feature type="transmembrane region" description="Helical" evidence="2">
    <location>
        <begin position="113"/>
        <end position="135"/>
    </location>
</feature>
<dbReference type="EMBL" id="PGVE01000102">
    <property type="protein sequence ID" value="PLS01304.1"/>
    <property type="molecule type" value="Genomic_DNA"/>
</dbReference>
<dbReference type="SUPFAM" id="SSF110997">
    <property type="entry name" value="Sporulation related repeat"/>
    <property type="match status" value="1"/>
</dbReference>
<keyword evidence="2" id="KW-0472">Membrane</keyword>
<keyword evidence="2" id="KW-1133">Transmembrane helix</keyword>